<dbReference type="EMBL" id="KV448502">
    <property type="protein sequence ID" value="OAX35429.1"/>
    <property type="molecule type" value="Genomic_DNA"/>
</dbReference>
<evidence type="ECO:0000313" key="3">
    <source>
        <dbReference type="Proteomes" id="UP000092154"/>
    </source>
</evidence>
<gene>
    <name evidence="2" type="ORF">K503DRAFT_773503</name>
</gene>
<protein>
    <submittedName>
        <fullName evidence="2">Uncharacterized protein</fullName>
    </submittedName>
</protein>
<dbReference type="OrthoDB" id="10367121at2759"/>
<proteinExistence type="predicted"/>
<name>A0A1B7MS36_9AGAM</name>
<evidence type="ECO:0000313" key="2">
    <source>
        <dbReference type="EMBL" id="OAX35429.1"/>
    </source>
</evidence>
<feature type="compositionally biased region" description="Polar residues" evidence="1">
    <location>
        <begin position="24"/>
        <end position="49"/>
    </location>
</feature>
<dbReference type="Proteomes" id="UP000092154">
    <property type="component" value="Unassembled WGS sequence"/>
</dbReference>
<evidence type="ECO:0000256" key="1">
    <source>
        <dbReference type="SAM" id="MobiDB-lite"/>
    </source>
</evidence>
<reference evidence="2 3" key="1">
    <citation type="submission" date="2016-06" db="EMBL/GenBank/DDBJ databases">
        <title>Comparative genomics of the ectomycorrhizal sister species Rhizopogon vinicolor and Rhizopogon vesiculosus (Basidiomycota: Boletales) reveals a divergence of the mating type B locus.</title>
        <authorList>
            <consortium name="DOE Joint Genome Institute"/>
            <person name="Mujic A.B."/>
            <person name="Kuo A."/>
            <person name="Tritt A."/>
            <person name="Lipzen A."/>
            <person name="Chen C."/>
            <person name="Johnson J."/>
            <person name="Sharma A."/>
            <person name="Barry K."/>
            <person name="Grigoriev I.V."/>
            <person name="Spatafora J.W."/>
        </authorList>
    </citation>
    <scope>NUCLEOTIDE SEQUENCE [LARGE SCALE GENOMIC DNA]</scope>
    <source>
        <strain evidence="2 3">AM-OR11-026</strain>
    </source>
</reference>
<accession>A0A1B7MS36</accession>
<keyword evidence="3" id="KW-1185">Reference proteome</keyword>
<feature type="region of interest" description="Disordered" evidence="1">
    <location>
        <begin position="22"/>
        <end position="49"/>
    </location>
</feature>
<dbReference type="InParanoid" id="A0A1B7MS36"/>
<sequence length="88" mass="9403">MLSLGIIELTLSQAAHEHIASLDAGSTAQHPTGFDDQTASESNVSSTNPPAITYPIMALFRNHTVESWSNTGQCNTPFPTTTGHDSEF</sequence>
<dbReference type="AlphaFoldDB" id="A0A1B7MS36"/>
<organism evidence="2 3">
    <name type="scientific">Rhizopogon vinicolor AM-OR11-026</name>
    <dbReference type="NCBI Taxonomy" id="1314800"/>
    <lineage>
        <taxon>Eukaryota</taxon>
        <taxon>Fungi</taxon>
        <taxon>Dikarya</taxon>
        <taxon>Basidiomycota</taxon>
        <taxon>Agaricomycotina</taxon>
        <taxon>Agaricomycetes</taxon>
        <taxon>Agaricomycetidae</taxon>
        <taxon>Boletales</taxon>
        <taxon>Suillineae</taxon>
        <taxon>Rhizopogonaceae</taxon>
        <taxon>Rhizopogon</taxon>
    </lineage>
</organism>